<sequence length="93" mass="10938">MERPDQDWRFNIANRDALIGCGLAVFNFIWWYGFAYGLGSKPPEEYTYIFGFPAWFFWSCIVGVFIIIFLVMIVTKFFLKEVPFDEDEEGNPS</sequence>
<dbReference type="Pfam" id="PF06196">
    <property type="entry name" value="DUF997"/>
    <property type="match status" value="1"/>
</dbReference>
<dbReference type="AlphaFoldDB" id="A0A941HSF5"/>
<keyword evidence="1" id="KW-0472">Membrane</keyword>
<gene>
    <name evidence="2" type="ORF">KC820_00605</name>
</gene>
<feature type="transmembrane region" description="Helical" evidence="1">
    <location>
        <begin position="12"/>
        <end position="32"/>
    </location>
</feature>
<dbReference type="InterPro" id="IPR010398">
    <property type="entry name" value="DUF997"/>
</dbReference>
<feature type="transmembrane region" description="Helical" evidence="1">
    <location>
        <begin position="52"/>
        <end position="74"/>
    </location>
</feature>
<evidence type="ECO:0000256" key="1">
    <source>
        <dbReference type="SAM" id="Phobius"/>
    </source>
</evidence>
<accession>A0A941HSF5</accession>
<dbReference type="EMBL" id="JAGSIE010000003">
    <property type="protein sequence ID" value="MBR7552640.1"/>
    <property type="molecule type" value="Genomic_DNA"/>
</dbReference>
<evidence type="ECO:0000313" key="3">
    <source>
        <dbReference type="Proteomes" id="UP000675431"/>
    </source>
</evidence>
<keyword evidence="1" id="KW-1133">Transmembrane helix</keyword>
<dbReference type="PANTHER" id="PTHR39174">
    <property type="entry name" value="INNER MEMBRANE PROTEIN-RELATED"/>
    <property type="match status" value="1"/>
</dbReference>
<evidence type="ECO:0000313" key="2">
    <source>
        <dbReference type="EMBL" id="MBR7552640.1"/>
    </source>
</evidence>
<organism evidence="2 3">
    <name type="scientific">Allobacillus saliphilus</name>
    <dbReference type="NCBI Taxonomy" id="2912308"/>
    <lineage>
        <taxon>Bacteria</taxon>
        <taxon>Bacillati</taxon>
        <taxon>Bacillota</taxon>
        <taxon>Bacilli</taxon>
        <taxon>Bacillales</taxon>
        <taxon>Bacillaceae</taxon>
        <taxon>Allobacillus</taxon>
    </lineage>
</organism>
<keyword evidence="3" id="KW-1185">Reference proteome</keyword>
<dbReference type="PANTHER" id="PTHR39174:SF1">
    <property type="entry name" value="INNER MEMBRANE PROTEIN"/>
    <property type="match status" value="1"/>
</dbReference>
<keyword evidence="1" id="KW-0812">Transmembrane</keyword>
<dbReference type="Proteomes" id="UP000675431">
    <property type="component" value="Unassembled WGS sequence"/>
</dbReference>
<proteinExistence type="predicted"/>
<name>A0A941HSF5_9BACI</name>
<reference evidence="2 3" key="1">
    <citation type="submission" date="2021-04" db="EMBL/GenBank/DDBJ databases">
        <title>Allobacillus sp. nov. SKP8-2 isolated from shrimp paste.</title>
        <authorList>
            <person name="Tanasupawat S."/>
            <person name="Yiamsombat S."/>
            <person name="Kanchanasin P."/>
            <person name="Kuncharoen N."/>
        </authorList>
    </citation>
    <scope>NUCLEOTIDE SEQUENCE [LARGE SCALE GENOMIC DNA]</scope>
    <source>
        <strain evidence="2 3">SKP8-2</strain>
    </source>
</reference>
<protein>
    <submittedName>
        <fullName evidence="2">YhdT family protein</fullName>
    </submittedName>
</protein>
<comment type="caution">
    <text evidence="2">The sequence shown here is derived from an EMBL/GenBank/DDBJ whole genome shotgun (WGS) entry which is preliminary data.</text>
</comment>
<dbReference type="RefSeq" id="WP_212367160.1">
    <property type="nucleotide sequence ID" value="NZ_JAGSIE010000003.1"/>
</dbReference>